<dbReference type="GO" id="GO:0005315">
    <property type="term" value="F:phosphate transmembrane transporter activity"/>
    <property type="evidence" value="ECO:0007669"/>
    <property type="project" value="InterPro"/>
</dbReference>
<evidence type="ECO:0000256" key="5">
    <source>
        <dbReference type="ARBA" id="ARBA00022475"/>
    </source>
</evidence>
<dbReference type="EMBL" id="JPWB01000001">
    <property type="protein sequence ID" value="RCK25184.1"/>
    <property type="molecule type" value="Genomic_DNA"/>
</dbReference>
<comment type="caution">
    <text evidence="11">The sequence shown here is derived from an EMBL/GenBank/DDBJ whole genome shotgun (WGS) entry which is preliminary data.</text>
</comment>
<feature type="transmembrane region" description="Helical" evidence="9">
    <location>
        <begin position="276"/>
        <end position="293"/>
    </location>
</feature>
<evidence type="ECO:0000256" key="7">
    <source>
        <dbReference type="ARBA" id="ARBA00022989"/>
    </source>
</evidence>
<dbReference type="PANTHER" id="PTHR43470:SF5">
    <property type="entry name" value="PHOSPHATE TRANSPORT SYSTEM PERMEASE PROTEIN PSTA"/>
    <property type="match status" value="1"/>
</dbReference>
<evidence type="ECO:0000256" key="4">
    <source>
        <dbReference type="ARBA" id="ARBA00022448"/>
    </source>
</evidence>
<feature type="transmembrane region" description="Helical" evidence="9">
    <location>
        <begin position="48"/>
        <end position="68"/>
    </location>
</feature>
<dbReference type="AlphaFoldDB" id="A0A367VIZ5"/>
<name>A0A367VIZ5_9PROT</name>
<dbReference type="PANTHER" id="PTHR43470">
    <property type="entry name" value="PHOSPHATE TRANSPORT SYSTEM PERMEASE PROTEIN PSTA-RELATED"/>
    <property type="match status" value="1"/>
</dbReference>
<comment type="similarity">
    <text evidence="2 9">Belongs to the binding-protein-dependent transport system permease family. CysTW subfamily.</text>
</comment>
<keyword evidence="8 9" id="KW-0472">Membrane</keyword>
<organism evidence="11 12">
    <name type="scientific">Thalassospira profundimaris</name>
    <dbReference type="NCBI Taxonomy" id="502049"/>
    <lineage>
        <taxon>Bacteria</taxon>
        <taxon>Pseudomonadati</taxon>
        <taxon>Pseudomonadota</taxon>
        <taxon>Alphaproteobacteria</taxon>
        <taxon>Rhodospirillales</taxon>
        <taxon>Thalassospiraceae</taxon>
        <taxon>Thalassospira</taxon>
    </lineage>
</organism>
<dbReference type="RefSeq" id="WP_062956716.1">
    <property type="nucleotide sequence ID" value="NZ_JPWB01000001.1"/>
</dbReference>
<dbReference type="Proteomes" id="UP000253061">
    <property type="component" value="Unassembled WGS sequence"/>
</dbReference>
<dbReference type="Pfam" id="PF00528">
    <property type="entry name" value="BPD_transp_1"/>
    <property type="match status" value="1"/>
</dbReference>
<feature type="transmembrane region" description="Helical" evidence="9">
    <location>
        <begin position="305"/>
        <end position="326"/>
    </location>
</feature>
<feature type="domain" description="ABC transmembrane type-1" evidence="10">
    <location>
        <begin position="231"/>
        <end position="438"/>
    </location>
</feature>
<evidence type="ECO:0000256" key="8">
    <source>
        <dbReference type="ARBA" id="ARBA00023136"/>
    </source>
</evidence>
<keyword evidence="6 9" id="KW-0812">Transmembrane</keyword>
<evidence type="ECO:0000256" key="6">
    <source>
        <dbReference type="ARBA" id="ARBA00022692"/>
    </source>
</evidence>
<sequence length="449" mass="49060">MTDMASLMEDRAAAKVISDNLRKPVDWDSPKIARQIKKRYAAERRFKMYGLVAIGIALLALFVLVFSIGSKGYSAFYQTYVQLEITFDPAVIDPEGTGDPDVIGRANFDGLIKQALRERFPDVTSRSEKRNLYGIVSGGASYDLRERVLENPSLIGQTRTIWLISGDDFDMLNKGYIDPTVDEGDRRLNDQEVSWYNQLVEAGAVEKQFHSRFFTSGDSREPELAGIWGAAVGSFYTLLVTLALSFPIGVLAAVYLEEFAPKNRFTQIVEVNINNLAAVPSIVFGLLGLEVYLNVMHLPRSAPVVGGLTLALMTLPTIIIASRAAIKAVPPSIRQAALGLGASPVQTVTHHVLPLAMPGILTGTIIGMAQALGETAPLLMIGMVAFIVDIPGGALDPATVLPVQIYLWADSPERAFVEKTSAAIMVLLAFLVLMNGLAVYLRKKFERKW</sequence>
<accession>A0A367VIZ5</accession>
<evidence type="ECO:0000313" key="12">
    <source>
        <dbReference type="Proteomes" id="UP000253061"/>
    </source>
</evidence>
<dbReference type="CDD" id="cd06261">
    <property type="entry name" value="TM_PBP2"/>
    <property type="match status" value="1"/>
</dbReference>
<evidence type="ECO:0000256" key="3">
    <source>
        <dbReference type="ARBA" id="ARBA00016864"/>
    </source>
</evidence>
<dbReference type="NCBIfam" id="TIGR00974">
    <property type="entry name" value="3a0107s02c"/>
    <property type="match status" value="1"/>
</dbReference>
<keyword evidence="5 9" id="KW-1003">Cell membrane</keyword>
<protein>
    <recommendedName>
        <fullName evidence="3 9">Phosphate transport system permease protein PstA</fullName>
    </recommendedName>
</protein>
<dbReference type="PROSITE" id="PS50928">
    <property type="entry name" value="ABC_TM1"/>
    <property type="match status" value="1"/>
</dbReference>
<dbReference type="Pfam" id="PF11812">
    <property type="entry name" value="DUF3333"/>
    <property type="match status" value="1"/>
</dbReference>
<comment type="subcellular location">
    <subcellularLocation>
        <location evidence="9">Cell inner membrane</location>
        <topology evidence="9">Multi-pass membrane protein</topology>
    </subcellularLocation>
    <subcellularLocation>
        <location evidence="1">Cell membrane</location>
        <topology evidence="1">Multi-pass membrane protein</topology>
    </subcellularLocation>
</comment>
<evidence type="ECO:0000256" key="9">
    <source>
        <dbReference type="RuleBase" id="RU363043"/>
    </source>
</evidence>
<dbReference type="InterPro" id="IPR005672">
    <property type="entry name" value="Phosphate_PstA"/>
</dbReference>
<dbReference type="SUPFAM" id="SSF161098">
    <property type="entry name" value="MetI-like"/>
    <property type="match status" value="1"/>
</dbReference>
<dbReference type="InterPro" id="IPR000515">
    <property type="entry name" value="MetI-like"/>
</dbReference>
<evidence type="ECO:0000313" key="11">
    <source>
        <dbReference type="EMBL" id="RCK25184.1"/>
    </source>
</evidence>
<feature type="transmembrane region" description="Helical" evidence="9">
    <location>
        <begin position="227"/>
        <end position="256"/>
    </location>
</feature>
<evidence type="ECO:0000259" key="10">
    <source>
        <dbReference type="PROSITE" id="PS50928"/>
    </source>
</evidence>
<proteinExistence type="inferred from homology"/>
<dbReference type="GO" id="GO:0005886">
    <property type="term" value="C:plasma membrane"/>
    <property type="evidence" value="ECO:0007669"/>
    <property type="project" value="UniProtKB-SubCell"/>
</dbReference>
<evidence type="ECO:0000256" key="1">
    <source>
        <dbReference type="ARBA" id="ARBA00004651"/>
    </source>
</evidence>
<dbReference type="InterPro" id="IPR024573">
    <property type="entry name" value="DUF3333"/>
</dbReference>
<feature type="transmembrane region" description="Helical" evidence="9">
    <location>
        <begin position="421"/>
        <end position="441"/>
    </location>
</feature>
<dbReference type="GO" id="GO:0035435">
    <property type="term" value="P:phosphate ion transmembrane transport"/>
    <property type="evidence" value="ECO:0007669"/>
    <property type="project" value="InterPro"/>
</dbReference>
<feature type="transmembrane region" description="Helical" evidence="9">
    <location>
        <begin position="378"/>
        <end position="401"/>
    </location>
</feature>
<gene>
    <name evidence="11" type="ORF">TH6_00705</name>
</gene>
<reference evidence="11 12" key="1">
    <citation type="submission" date="2014-07" db="EMBL/GenBank/DDBJ databases">
        <title>Draft genome sequence of Thalassospira profundimaris R8-17.</title>
        <authorList>
            <person name="Lai Q."/>
            <person name="Shao Z."/>
        </authorList>
    </citation>
    <scope>NUCLEOTIDE SEQUENCE [LARGE SCALE GENOMIC DNA]</scope>
    <source>
        <strain evidence="11 12">R8-17</strain>
    </source>
</reference>
<keyword evidence="4" id="KW-0813">Transport</keyword>
<keyword evidence="7 9" id="KW-1133">Transmembrane helix</keyword>
<evidence type="ECO:0000256" key="2">
    <source>
        <dbReference type="ARBA" id="ARBA00007069"/>
    </source>
</evidence>
<dbReference type="Gene3D" id="1.10.3720.10">
    <property type="entry name" value="MetI-like"/>
    <property type="match status" value="1"/>
</dbReference>
<dbReference type="InterPro" id="IPR035906">
    <property type="entry name" value="MetI-like_sf"/>
</dbReference>